<organism evidence="1 2">
    <name type="scientific">Candidatus Falkowbacteria bacterium CG1_02_41_21</name>
    <dbReference type="NCBI Taxonomy" id="1805147"/>
    <lineage>
        <taxon>Bacteria</taxon>
        <taxon>Candidatus Falkowiibacteriota</taxon>
    </lineage>
</organism>
<comment type="caution">
    <text evidence="1">The sequence shown here is derived from an EMBL/GenBank/DDBJ whole genome shotgun (WGS) entry which is preliminary data.</text>
</comment>
<evidence type="ECO:0000313" key="2">
    <source>
        <dbReference type="Proteomes" id="UP000182860"/>
    </source>
</evidence>
<protein>
    <submittedName>
        <fullName evidence="1">Uncharacterized protein</fullName>
    </submittedName>
</protein>
<dbReference type="AlphaFoldDB" id="A0A1J4T627"/>
<accession>A0A1J4T627</accession>
<sequence>MNNNFEKIYDPKQKDWQKSVNEFSKFFLDNSQDVWLIEQKEFADDIEGKNEKTRAQRLKVRWAELLKKTTKRLGYKIDETKLITEAYQHILDLKNSGELAPSNLLDNFCAEIKERLEKVA</sequence>
<reference evidence="1 2" key="1">
    <citation type="journal article" date="2016" name="Environ. Microbiol.">
        <title>Genomic resolution of a cold subsurface aquifer community provides metabolic insights for novel microbes adapted to high CO concentrations.</title>
        <authorList>
            <person name="Probst A.J."/>
            <person name="Castelle C.J."/>
            <person name="Singh A."/>
            <person name="Brown C.T."/>
            <person name="Anantharaman K."/>
            <person name="Sharon I."/>
            <person name="Hug L.A."/>
            <person name="Burstein D."/>
            <person name="Emerson J.B."/>
            <person name="Thomas B.C."/>
            <person name="Banfield J.F."/>
        </authorList>
    </citation>
    <scope>NUCLEOTIDE SEQUENCE [LARGE SCALE GENOMIC DNA]</scope>
    <source>
        <strain evidence="1">CG1_02_41_21</strain>
    </source>
</reference>
<name>A0A1J4T627_9BACT</name>
<proteinExistence type="predicted"/>
<evidence type="ECO:0000313" key="1">
    <source>
        <dbReference type="EMBL" id="OIO06817.1"/>
    </source>
</evidence>
<dbReference type="EMBL" id="MNUV01000060">
    <property type="protein sequence ID" value="OIO06817.1"/>
    <property type="molecule type" value="Genomic_DNA"/>
</dbReference>
<dbReference type="Proteomes" id="UP000182860">
    <property type="component" value="Unassembled WGS sequence"/>
</dbReference>
<gene>
    <name evidence="1" type="ORF">AUJ35_03300</name>
</gene>